<sequence length="61" mass="6239">MASGAVGQIGVSADLDDDDGGTRAWEVDIRGNGTTTYTVHVDAGTGKVLGTEKDAETPDED</sequence>
<feature type="domain" description="PepSY" evidence="2">
    <location>
        <begin position="4"/>
        <end position="52"/>
    </location>
</feature>
<evidence type="ECO:0000313" key="4">
    <source>
        <dbReference type="Proteomes" id="UP001237105"/>
    </source>
</evidence>
<proteinExistence type="predicted"/>
<gene>
    <name evidence="3" type="ORF">QIT00_01330</name>
</gene>
<dbReference type="EMBL" id="JASCIS010000001">
    <property type="protein sequence ID" value="MDI3417215.1"/>
    <property type="molecule type" value="Genomic_DNA"/>
</dbReference>
<protein>
    <submittedName>
        <fullName evidence="3">PepSY domain-containing protein</fullName>
    </submittedName>
</protein>
<dbReference type="InterPro" id="IPR025711">
    <property type="entry name" value="PepSY"/>
</dbReference>
<evidence type="ECO:0000259" key="2">
    <source>
        <dbReference type="Pfam" id="PF03413"/>
    </source>
</evidence>
<dbReference type="RefSeq" id="WP_282533128.1">
    <property type="nucleotide sequence ID" value="NZ_JASCIS010000001.1"/>
</dbReference>
<feature type="compositionally biased region" description="Basic and acidic residues" evidence="1">
    <location>
        <begin position="50"/>
        <end position="61"/>
    </location>
</feature>
<dbReference type="Gene3D" id="3.10.450.40">
    <property type="match status" value="1"/>
</dbReference>
<accession>A0ABT6SPE6</accession>
<comment type="caution">
    <text evidence="3">The sequence shown here is derived from an EMBL/GenBank/DDBJ whole genome shotgun (WGS) entry which is preliminary data.</text>
</comment>
<feature type="region of interest" description="Disordered" evidence="1">
    <location>
        <begin position="42"/>
        <end position="61"/>
    </location>
</feature>
<evidence type="ECO:0000313" key="3">
    <source>
        <dbReference type="EMBL" id="MDI3417215.1"/>
    </source>
</evidence>
<organism evidence="3 4">
    <name type="scientific">Streptomyces luteolus</name>
    <dbReference type="NCBI Taxonomy" id="3043615"/>
    <lineage>
        <taxon>Bacteria</taxon>
        <taxon>Bacillati</taxon>
        <taxon>Actinomycetota</taxon>
        <taxon>Actinomycetes</taxon>
        <taxon>Kitasatosporales</taxon>
        <taxon>Streptomycetaceae</taxon>
        <taxon>Streptomyces</taxon>
    </lineage>
</organism>
<keyword evidence="4" id="KW-1185">Reference proteome</keyword>
<reference evidence="3 4" key="1">
    <citation type="submission" date="2023-05" db="EMBL/GenBank/DDBJ databases">
        <title>Draft genome sequence of Streptomyces sp. B-S-A12 isolated from a cave soil in Thailand.</title>
        <authorList>
            <person name="Chamroensaksri N."/>
            <person name="Muangham S."/>
        </authorList>
    </citation>
    <scope>NUCLEOTIDE SEQUENCE [LARGE SCALE GENOMIC DNA]</scope>
    <source>
        <strain evidence="3 4">B-S-A12</strain>
    </source>
</reference>
<dbReference type="Proteomes" id="UP001237105">
    <property type="component" value="Unassembled WGS sequence"/>
</dbReference>
<evidence type="ECO:0000256" key="1">
    <source>
        <dbReference type="SAM" id="MobiDB-lite"/>
    </source>
</evidence>
<feature type="region of interest" description="Disordered" evidence="1">
    <location>
        <begin position="1"/>
        <end position="24"/>
    </location>
</feature>
<dbReference type="Pfam" id="PF03413">
    <property type="entry name" value="PepSY"/>
    <property type="match status" value="1"/>
</dbReference>
<name>A0ABT6SPE6_9ACTN</name>